<feature type="domain" description="GGDEF" evidence="9">
    <location>
        <begin position="250"/>
        <end position="383"/>
    </location>
</feature>
<dbReference type="SUPFAM" id="SSF55073">
    <property type="entry name" value="Nucleotide cyclase"/>
    <property type="match status" value="1"/>
</dbReference>
<feature type="transmembrane region" description="Helical" evidence="7">
    <location>
        <begin position="92"/>
        <end position="110"/>
    </location>
</feature>
<dbReference type="PANTHER" id="PTHR44757:SF2">
    <property type="entry name" value="BIOFILM ARCHITECTURE MAINTENANCE PROTEIN MBAA"/>
    <property type="match status" value="1"/>
</dbReference>
<evidence type="ECO:0000313" key="10">
    <source>
        <dbReference type="EMBL" id="SHE50975.1"/>
    </source>
</evidence>
<dbReference type="OrthoDB" id="9804951at2"/>
<feature type="region of interest" description="Disordered" evidence="6">
    <location>
        <begin position="1"/>
        <end position="31"/>
    </location>
</feature>
<dbReference type="EMBL" id="FQUK01000006">
    <property type="protein sequence ID" value="SHE50975.1"/>
    <property type="molecule type" value="Genomic_DNA"/>
</dbReference>
<dbReference type="Pfam" id="PF00990">
    <property type="entry name" value="GGDEF"/>
    <property type="match status" value="1"/>
</dbReference>
<dbReference type="GO" id="GO:0071111">
    <property type="term" value="F:cyclic-guanylate-specific phosphodiesterase activity"/>
    <property type="evidence" value="ECO:0007669"/>
    <property type="project" value="UniProtKB-EC"/>
</dbReference>
<evidence type="ECO:0000256" key="2">
    <source>
        <dbReference type="ARBA" id="ARBA00012282"/>
    </source>
</evidence>
<evidence type="ECO:0000256" key="4">
    <source>
        <dbReference type="ARBA" id="ARBA00051114"/>
    </source>
</evidence>
<dbReference type="AlphaFoldDB" id="A0A1M4U2T0"/>
<dbReference type="Gene3D" id="3.30.70.270">
    <property type="match status" value="1"/>
</dbReference>
<proteinExistence type="predicted"/>
<sequence length="650" mass="71398">MAGRPGTPLRATADRMTDQPHAPAQAHDEAPTAPAGWQVRLRQILWLLVLCFCLTLGLNLAIGFYPVAALEALLIGILLFALRQVEQRPRLAANLTAVALFAVLTLVMVLNQGLYDEALLTFPALLLFTQTFSSRRALPWMLAAMLLVVVGFFVLDRTGILPSLPRQPLPWRRLFVIALVLAATGLFVRLISQDIQRTMRQLEEGKQALEQSHAQIEILAQRDSLTGLPNRALAKDRLSQLLQQARRNRDMVAVMFLDLDNFKTINDSLGHAAGDALLCQVADTLQGCVRDSDTVARLSGDEFLILMGGLQEEDAIVSVVAKLTHLLSQAFSVDGVDVLVTASLGIAVAPRDGMDVGTLLRHADMAMYQAKDAGRNTFRFFDPSMNESVAEHLHLAAALRSALGTPQLELHYQPQIELASGRIIGAEALVRWRHPELGPISPAHFIPVAERSGLIHDLGAWVLHQACRDAQHWRTQGFADLSVAVNVSALQFRRDDFEREITQALATSGLPASALEVELTESLLMADAAYITNTLQNLASRGVRIAIDDFGTGYSNLGYLRRFAVHRLKIDQSFVRRMTSDPQDEGLVRAIIEMGRCLNLQLVAEGVEDAPTLTRLRQFGCDAGQGFHWSPALPAPAFLDYLRTHTPSVA</sequence>
<evidence type="ECO:0000256" key="7">
    <source>
        <dbReference type="SAM" id="Phobius"/>
    </source>
</evidence>
<dbReference type="PANTHER" id="PTHR44757">
    <property type="entry name" value="DIGUANYLATE CYCLASE DGCP"/>
    <property type="match status" value="1"/>
</dbReference>
<dbReference type="PROSITE" id="PS50883">
    <property type="entry name" value="EAL"/>
    <property type="match status" value="1"/>
</dbReference>
<evidence type="ECO:0000256" key="1">
    <source>
        <dbReference type="ARBA" id="ARBA00001946"/>
    </source>
</evidence>
<dbReference type="FunFam" id="3.30.70.270:FF:000001">
    <property type="entry name" value="Diguanylate cyclase domain protein"/>
    <property type="match status" value="1"/>
</dbReference>
<dbReference type="InterPro" id="IPR043128">
    <property type="entry name" value="Rev_trsase/Diguanyl_cyclase"/>
</dbReference>
<dbReference type="EC" id="3.1.4.52" evidence="2"/>
<dbReference type="SUPFAM" id="SSF141868">
    <property type="entry name" value="EAL domain-like"/>
    <property type="match status" value="1"/>
</dbReference>
<evidence type="ECO:0000256" key="5">
    <source>
        <dbReference type="SAM" id="Coils"/>
    </source>
</evidence>
<keyword evidence="5" id="KW-0175">Coiled coil</keyword>
<comment type="cofactor">
    <cofactor evidence="1">
        <name>Mg(2+)</name>
        <dbReference type="ChEBI" id="CHEBI:18420"/>
    </cofactor>
</comment>
<dbReference type="InterPro" id="IPR035919">
    <property type="entry name" value="EAL_sf"/>
</dbReference>
<dbReference type="CDD" id="cd01948">
    <property type="entry name" value="EAL"/>
    <property type="match status" value="1"/>
</dbReference>
<dbReference type="PROSITE" id="PS50887">
    <property type="entry name" value="GGDEF"/>
    <property type="match status" value="1"/>
</dbReference>
<dbReference type="Proteomes" id="UP000242857">
    <property type="component" value="Unassembled WGS sequence"/>
</dbReference>
<dbReference type="CDD" id="cd01949">
    <property type="entry name" value="GGDEF"/>
    <property type="match status" value="1"/>
</dbReference>
<dbReference type="InterPro" id="IPR001633">
    <property type="entry name" value="EAL_dom"/>
</dbReference>
<dbReference type="RefSeq" id="WP_084602319.1">
    <property type="nucleotide sequence ID" value="NZ_FQUK01000006.1"/>
</dbReference>
<dbReference type="SMART" id="SM00267">
    <property type="entry name" value="GGDEF"/>
    <property type="match status" value="1"/>
</dbReference>
<reference evidence="11" key="1">
    <citation type="submission" date="2016-11" db="EMBL/GenBank/DDBJ databases">
        <authorList>
            <person name="Varghese N."/>
            <person name="Submissions S."/>
        </authorList>
    </citation>
    <scope>NUCLEOTIDE SEQUENCE [LARGE SCALE GENOMIC DNA]</scope>
    <source>
        <strain evidence="11">DSM 14834</strain>
    </source>
</reference>
<comment type="catalytic activity">
    <reaction evidence="4">
        <text>3',3'-c-di-GMP + H2O = 5'-phosphoguanylyl(3'-&gt;5')guanosine + H(+)</text>
        <dbReference type="Rhea" id="RHEA:24902"/>
        <dbReference type="ChEBI" id="CHEBI:15377"/>
        <dbReference type="ChEBI" id="CHEBI:15378"/>
        <dbReference type="ChEBI" id="CHEBI:58754"/>
        <dbReference type="ChEBI" id="CHEBI:58805"/>
        <dbReference type="EC" id="3.1.4.52"/>
    </reaction>
    <physiologicalReaction direction="left-to-right" evidence="4">
        <dbReference type="Rhea" id="RHEA:24903"/>
    </physiologicalReaction>
</comment>
<evidence type="ECO:0000256" key="3">
    <source>
        <dbReference type="ARBA" id="ARBA00022636"/>
    </source>
</evidence>
<dbReference type="STRING" id="213588.SAMN02745204_00598"/>
<keyword evidence="3" id="KW-0973">c-di-GMP</keyword>
<accession>A0A1M4U2T0</accession>
<gene>
    <name evidence="10" type="ORF">SAMN02745204_00598</name>
</gene>
<dbReference type="Gene3D" id="3.20.20.450">
    <property type="entry name" value="EAL domain"/>
    <property type="match status" value="1"/>
</dbReference>
<evidence type="ECO:0000313" key="11">
    <source>
        <dbReference type="Proteomes" id="UP000242857"/>
    </source>
</evidence>
<evidence type="ECO:0000259" key="9">
    <source>
        <dbReference type="PROSITE" id="PS50887"/>
    </source>
</evidence>
<protein>
    <recommendedName>
        <fullName evidence="2">cyclic-guanylate-specific phosphodiesterase</fullName>
        <ecNumber evidence="2">3.1.4.52</ecNumber>
    </recommendedName>
</protein>
<dbReference type="NCBIfam" id="TIGR00254">
    <property type="entry name" value="GGDEF"/>
    <property type="match status" value="1"/>
</dbReference>
<dbReference type="InterPro" id="IPR029787">
    <property type="entry name" value="Nucleotide_cyclase"/>
</dbReference>
<keyword evidence="7" id="KW-0812">Transmembrane</keyword>
<dbReference type="InterPro" id="IPR052155">
    <property type="entry name" value="Biofilm_reg_signaling"/>
</dbReference>
<feature type="transmembrane region" description="Helical" evidence="7">
    <location>
        <begin position="175"/>
        <end position="192"/>
    </location>
</feature>
<dbReference type="Pfam" id="PF00563">
    <property type="entry name" value="EAL"/>
    <property type="match status" value="1"/>
</dbReference>
<evidence type="ECO:0000259" key="8">
    <source>
        <dbReference type="PROSITE" id="PS50883"/>
    </source>
</evidence>
<dbReference type="InterPro" id="IPR000160">
    <property type="entry name" value="GGDEF_dom"/>
</dbReference>
<dbReference type="SMART" id="SM00052">
    <property type="entry name" value="EAL"/>
    <property type="match status" value="1"/>
</dbReference>
<organism evidence="10 11">
    <name type="scientific">Thermomonas hydrothermalis</name>
    <dbReference type="NCBI Taxonomy" id="213588"/>
    <lineage>
        <taxon>Bacteria</taxon>
        <taxon>Pseudomonadati</taxon>
        <taxon>Pseudomonadota</taxon>
        <taxon>Gammaproteobacteria</taxon>
        <taxon>Lysobacterales</taxon>
        <taxon>Lysobacteraceae</taxon>
        <taxon>Thermomonas</taxon>
    </lineage>
</organism>
<name>A0A1M4U2T0_9GAMM</name>
<dbReference type="FunFam" id="3.20.20.450:FF:000001">
    <property type="entry name" value="Cyclic di-GMP phosphodiesterase yahA"/>
    <property type="match status" value="1"/>
</dbReference>
<keyword evidence="7" id="KW-0472">Membrane</keyword>
<dbReference type="GO" id="GO:0071732">
    <property type="term" value="P:cellular response to nitric oxide"/>
    <property type="evidence" value="ECO:0007669"/>
    <property type="project" value="UniProtKB-ARBA"/>
</dbReference>
<evidence type="ECO:0000256" key="6">
    <source>
        <dbReference type="SAM" id="MobiDB-lite"/>
    </source>
</evidence>
<feature type="transmembrane region" description="Helical" evidence="7">
    <location>
        <begin position="137"/>
        <end position="155"/>
    </location>
</feature>
<keyword evidence="11" id="KW-1185">Reference proteome</keyword>
<feature type="domain" description="EAL" evidence="8">
    <location>
        <begin position="392"/>
        <end position="646"/>
    </location>
</feature>
<feature type="transmembrane region" description="Helical" evidence="7">
    <location>
        <begin position="68"/>
        <end position="85"/>
    </location>
</feature>
<feature type="coiled-coil region" evidence="5">
    <location>
        <begin position="192"/>
        <end position="222"/>
    </location>
</feature>
<keyword evidence="7" id="KW-1133">Transmembrane helix</keyword>